<keyword evidence="4" id="KW-1185">Reference proteome</keyword>
<dbReference type="EMBL" id="NBBI01000004">
    <property type="protein sequence ID" value="OWK29274.1"/>
    <property type="molecule type" value="Genomic_DNA"/>
</dbReference>
<keyword evidence="2" id="KW-1133">Transmembrane helix</keyword>
<keyword evidence="2" id="KW-0812">Transmembrane</keyword>
<feature type="compositionally biased region" description="Pro residues" evidence="1">
    <location>
        <begin position="88"/>
        <end position="104"/>
    </location>
</feature>
<keyword evidence="2" id="KW-0472">Membrane</keyword>
<dbReference type="AlphaFoldDB" id="A0A245ZHR3"/>
<accession>A0A245ZHR3</accession>
<evidence type="ECO:0008006" key="5">
    <source>
        <dbReference type="Google" id="ProtNLM"/>
    </source>
</evidence>
<gene>
    <name evidence="3" type="ORF">SPDO_22570</name>
</gene>
<evidence type="ECO:0000313" key="3">
    <source>
        <dbReference type="EMBL" id="OWK29274.1"/>
    </source>
</evidence>
<comment type="caution">
    <text evidence="3">The sequence shown here is derived from an EMBL/GenBank/DDBJ whole genome shotgun (WGS) entry which is preliminary data.</text>
</comment>
<evidence type="ECO:0000256" key="2">
    <source>
        <dbReference type="SAM" id="Phobius"/>
    </source>
</evidence>
<evidence type="ECO:0000313" key="4">
    <source>
        <dbReference type="Proteomes" id="UP000197290"/>
    </source>
</evidence>
<name>A0A245ZHR3_9SPHN</name>
<feature type="compositionally biased region" description="Low complexity" evidence="1">
    <location>
        <begin position="125"/>
        <end position="136"/>
    </location>
</feature>
<organism evidence="3 4">
    <name type="scientific">Sphingomonas dokdonensis</name>
    <dbReference type="NCBI Taxonomy" id="344880"/>
    <lineage>
        <taxon>Bacteria</taxon>
        <taxon>Pseudomonadati</taxon>
        <taxon>Pseudomonadota</taxon>
        <taxon>Alphaproteobacteria</taxon>
        <taxon>Sphingomonadales</taxon>
        <taxon>Sphingomonadaceae</taxon>
        <taxon>Sphingomonas</taxon>
    </lineage>
</organism>
<feature type="compositionally biased region" description="Basic and acidic residues" evidence="1">
    <location>
        <begin position="67"/>
        <end position="80"/>
    </location>
</feature>
<proteinExistence type="predicted"/>
<feature type="region of interest" description="Disordered" evidence="1">
    <location>
        <begin position="55"/>
        <end position="107"/>
    </location>
</feature>
<protein>
    <recommendedName>
        <fullName evidence="5">Gram-negative bacterial tonB protein</fullName>
    </recommendedName>
</protein>
<sequence>MRPASSPYATYRARPSWRDRATSGAMALLVVGLLIWVLIKMGGLPLLPPGDGRSLSTFDVGEAGPAQDERPKQREQRQQERPQQARPRPAPPVTEPLPPPPPIDLPGVIKLSRADFAGSDIAQVAPTAPSGSATAGAGTGAGSSDKGIAGAAPGGETLYAAEWVREPTRAELVTYLPPRQESGWGTIICRTAERNRVEDCRETGETPGSNIARGLRRASWQFLVRPPRVNGKPLIGAWVSIKFDLTVGVAK</sequence>
<feature type="transmembrane region" description="Helical" evidence="2">
    <location>
        <begin position="21"/>
        <end position="39"/>
    </location>
</feature>
<dbReference type="Proteomes" id="UP000197290">
    <property type="component" value="Unassembled WGS sequence"/>
</dbReference>
<feature type="region of interest" description="Disordered" evidence="1">
    <location>
        <begin position="124"/>
        <end position="149"/>
    </location>
</feature>
<reference evidence="3 4" key="1">
    <citation type="submission" date="2017-03" db="EMBL/GenBank/DDBJ databases">
        <title>Genome sequence of Sphingomonas dokdonensis DSM 21029.</title>
        <authorList>
            <person name="Poehlein A."/>
            <person name="Wuebbeler J.H."/>
            <person name="Steinbuechel A."/>
            <person name="Daniel R."/>
        </authorList>
    </citation>
    <scope>NUCLEOTIDE SEQUENCE [LARGE SCALE GENOMIC DNA]</scope>
    <source>
        <strain evidence="3 4">DSM 21029</strain>
    </source>
</reference>
<evidence type="ECO:0000256" key="1">
    <source>
        <dbReference type="SAM" id="MobiDB-lite"/>
    </source>
</evidence>